<dbReference type="SUPFAM" id="SSF51445">
    <property type="entry name" value="(Trans)glycosidases"/>
    <property type="match status" value="1"/>
</dbReference>
<feature type="chain" id="PRO_5045712794" description="Glycoside hydrolase family 5 domain-containing protein" evidence="5">
    <location>
        <begin position="25"/>
        <end position="422"/>
    </location>
</feature>
<name>A0ABQ4SAV1_9HYPH</name>
<dbReference type="InterPro" id="IPR017853">
    <property type="entry name" value="GH"/>
</dbReference>
<dbReference type="RefSeq" id="WP_238235119.1">
    <property type="nucleotide sequence ID" value="NZ_BPQQ01000022.1"/>
</dbReference>
<evidence type="ECO:0000313" key="8">
    <source>
        <dbReference type="Proteomes" id="UP001055153"/>
    </source>
</evidence>
<comment type="similarity">
    <text evidence="4">Belongs to the glycosyl hydrolase 5 (cellulase A) family.</text>
</comment>
<keyword evidence="1 5" id="KW-0732">Signal</keyword>
<dbReference type="Proteomes" id="UP001055153">
    <property type="component" value="Unassembled WGS sequence"/>
</dbReference>
<keyword evidence="8" id="KW-1185">Reference proteome</keyword>
<evidence type="ECO:0000259" key="6">
    <source>
        <dbReference type="Pfam" id="PF00150"/>
    </source>
</evidence>
<evidence type="ECO:0000256" key="4">
    <source>
        <dbReference type="RuleBase" id="RU361153"/>
    </source>
</evidence>
<keyword evidence="2 4" id="KW-0378">Hydrolase</keyword>
<evidence type="ECO:0000256" key="2">
    <source>
        <dbReference type="ARBA" id="ARBA00022801"/>
    </source>
</evidence>
<evidence type="ECO:0000256" key="5">
    <source>
        <dbReference type="SAM" id="SignalP"/>
    </source>
</evidence>
<dbReference type="EMBL" id="BPQQ01000022">
    <property type="protein sequence ID" value="GJE00242.1"/>
    <property type="molecule type" value="Genomic_DNA"/>
</dbReference>
<sequence>MTIRPVLRALLLLLAAATALPGPAAGGPQPQAAFRRGVGVHSMLNWAQVEPADRTRYRSAPFDGPAYDLPDALIANVREAGFDFVRLTVDPGPFLQLSGAPREALDAKLLGTVRRFLGAGLAVLVNLHANSQVPRYDAVNWLHATDTPVFREYLAFVERTARLLAGLNSPAVAFEPINEPPYGYDAASVKRWQAMAEGLHAAVRRGAPDMLVVLTGARGGNRHGLLSLDPTPFRGSRVRYSFHYYEPYTFTHQGVASKEPSAALWRYVSDLPYPSASMPAAFVLETVRANVESEPGLDPLTRQRTVSAARAFVSAALAEGFDRRRIEAAFDEVAAWAARHGVDKRQILLGEFGACRTYGRYRAADPISREAWLRDVREEAERRGFAWSVWELSGYGGMALVSEDGASTLDRPSLRALGLYGP</sequence>
<proteinExistence type="inferred from homology"/>
<gene>
    <name evidence="7" type="ORF">GMJLKIPL_2161</name>
</gene>
<protein>
    <recommendedName>
        <fullName evidence="6">Glycoside hydrolase family 5 domain-containing protein</fullName>
    </recommendedName>
</protein>
<evidence type="ECO:0000313" key="7">
    <source>
        <dbReference type="EMBL" id="GJE00242.1"/>
    </source>
</evidence>
<dbReference type="InterPro" id="IPR001547">
    <property type="entry name" value="Glyco_hydro_5"/>
</dbReference>
<dbReference type="PANTHER" id="PTHR31297">
    <property type="entry name" value="GLUCAN ENDO-1,6-BETA-GLUCOSIDASE B"/>
    <property type="match status" value="1"/>
</dbReference>
<dbReference type="InterPro" id="IPR050386">
    <property type="entry name" value="Glycosyl_hydrolase_5"/>
</dbReference>
<dbReference type="Pfam" id="PF00150">
    <property type="entry name" value="Cellulase"/>
    <property type="match status" value="1"/>
</dbReference>
<organism evidence="7 8">
    <name type="scientific">Methylobacterium isbiliense</name>
    <dbReference type="NCBI Taxonomy" id="315478"/>
    <lineage>
        <taxon>Bacteria</taxon>
        <taxon>Pseudomonadati</taxon>
        <taxon>Pseudomonadota</taxon>
        <taxon>Alphaproteobacteria</taxon>
        <taxon>Hyphomicrobiales</taxon>
        <taxon>Methylobacteriaceae</taxon>
        <taxon>Methylobacterium</taxon>
    </lineage>
</organism>
<comment type="caution">
    <text evidence="7">The sequence shown here is derived from an EMBL/GenBank/DDBJ whole genome shotgun (WGS) entry which is preliminary data.</text>
</comment>
<dbReference type="Gene3D" id="3.20.20.80">
    <property type="entry name" value="Glycosidases"/>
    <property type="match status" value="1"/>
</dbReference>
<feature type="signal peptide" evidence="5">
    <location>
        <begin position="1"/>
        <end position="24"/>
    </location>
</feature>
<dbReference type="PANTHER" id="PTHR31297:SF17">
    <property type="entry name" value="ENDOGLUCANASE"/>
    <property type="match status" value="1"/>
</dbReference>
<evidence type="ECO:0000256" key="1">
    <source>
        <dbReference type="ARBA" id="ARBA00022729"/>
    </source>
</evidence>
<accession>A0ABQ4SAV1</accession>
<keyword evidence="3 4" id="KW-0326">Glycosidase</keyword>
<evidence type="ECO:0000256" key="3">
    <source>
        <dbReference type="ARBA" id="ARBA00023295"/>
    </source>
</evidence>
<feature type="domain" description="Glycoside hydrolase family 5" evidence="6">
    <location>
        <begin position="71"/>
        <end position="394"/>
    </location>
</feature>
<reference evidence="7" key="1">
    <citation type="journal article" date="2021" name="Front. Microbiol.">
        <title>Comprehensive Comparative Genomics and Phenotyping of Methylobacterium Species.</title>
        <authorList>
            <person name="Alessa O."/>
            <person name="Ogura Y."/>
            <person name="Fujitani Y."/>
            <person name="Takami H."/>
            <person name="Hayashi T."/>
            <person name="Sahin N."/>
            <person name="Tani A."/>
        </authorList>
    </citation>
    <scope>NUCLEOTIDE SEQUENCE</scope>
    <source>
        <strain evidence="7">DSM 17168</strain>
    </source>
</reference>
<reference evidence="7" key="2">
    <citation type="submission" date="2021-08" db="EMBL/GenBank/DDBJ databases">
        <authorList>
            <person name="Tani A."/>
            <person name="Ola A."/>
            <person name="Ogura Y."/>
            <person name="Katsura K."/>
            <person name="Hayashi T."/>
        </authorList>
    </citation>
    <scope>NUCLEOTIDE SEQUENCE</scope>
    <source>
        <strain evidence="7">DSM 17168</strain>
    </source>
</reference>